<dbReference type="EMBL" id="CDMZ01003228">
    <property type="protein sequence ID" value="CEM45596.1"/>
    <property type="molecule type" value="Genomic_DNA"/>
</dbReference>
<protein>
    <submittedName>
        <fullName evidence="2">Uncharacterized protein</fullName>
    </submittedName>
</protein>
<reference evidence="2" key="1">
    <citation type="submission" date="2014-11" db="EMBL/GenBank/DDBJ databases">
        <authorList>
            <person name="Otto D Thomas"/>
            <person name="Naeem Raeece"/>
        </authorList>
    </citation>
    <scope>NUCLEOTIDE SEQUENCE</scope>
</reference>
<proteinExistence type="predicted"/>
<accession>A0A0G4HMM6</accession>
<feature type="region of interest" description="Disordered" evidence="1">
    <location>
        <begin position="400"/>
        <end position="431"/>
    </location>
</feature>
<dbReference type="AlphaFoldDB" id="A0A0G4HMM6"/>
<gene>
    <name evidence="2" type="ORF">Cvel_7585</name>
</gene>
<name>A0A0G4HMM6_9ALVE</name>
<evidence type="ECO:0000256" key="1">
    <source>
        <dbReference type="SAM" id="MobiDB-lite"/>
    </source>
</evidence>
<organism evidence="2">
    <name type="scientific">Chromera velia CCMP2878</name>
    <dbReference type="NCBI Taxonomy" id="1169474"/>
    <lineage>
        <taxon>Eukaryota</taxon>
        <taxon>Sar</taxon>
        <taxon>Alveolata</taxon>
        <taxon>Colpodellida</taxon>
        <taxon>Chromeraceae</taxon>
        <taxon>Chromera</taxon>
    </lineage>
</organism>
<evidence type="ECO:0000313" key="2">
    <source>
        <dbReference type="EMBL" id="CEM45596.1"/>
    </source>
</evidence>
<feature type="compositionally biased region" description="Basic and acidic residues" evidence="1">
    <location>
        <begin position="400"/>
        <end position="414"/>
    </location>
</feature>
<dbReference type="VEuPathDB" id="CryptoDB:Cvel_7585"/>
<sequence>MLRSAFRSLEAQQSSSVCRLVTQYGFRPFPRSPQMFSVYRQLHLSSFDTAPAAAAAMKKRQQDCASSAGRKGGGREERDREGLVFFPTKAHLIEAKPPPSSAWAAKSLPKIQKGVRKAVSSYTFFEDFESFFLFLQNAYDQQRPLPFFEVFPEDKPRCLYFDLDSSDASFKGREMQHVKELTDMVRHFFCVDDAEILEPNVLIANRPDKYSCHVRFPQISFANQRHQNDVLRLFLDTLYSGGKTNILTDGDPELASASEKSGAMRAKAFTDRGRPEVNAVIDRAPYTSFQLLRAPFACKLRDGQPAEDSTLVPYTWPPWKNDERTFFASFVEPLYASPSATTDIEEICARREDVRTVRELHQRSRGGTAALWGFVKRPGSGAGGGGDSLNLFSPQFVKGKGLERKGEREGEKASSKRNKKSSPGAMDDLEDVSGTSERVVLAGLSDVAIFRTLLNDLHPSRASDWYSWFRVCGICWTLLESGKASEEATADTWEAFFAWSKQYTDFDEAENIKMVEKNEGRPFAWAQGRRTLLQMAEHDNPGKAYILLDDANKTIHSLYAAQTHSSIGEAWGHWGGEVVSSFSSSLGVSGGQRRGGMGAGRVGRGGVGGQMNNMRLEVAADSFGENAGVVLDHRA</sequence>
<feature type="region of interest" description="Disordered" evidence="1">
    <location>
        <begin position="61"/>
        <end position="80"/>
    </location>
</feature>